<reference evidence="14 15" key="1">
    <citation type="journal article" date="2015" name="Genome Announc.">
        <title>Complete Genome Sequence of Sulfolobus solfataricus Strain 98/2 and Evolved Derivatives.</title>
        <authorList>
            <person name="McCarthy S."/>
            <person name="Gradnigo J."/>
            <person name="Johnson T."/>
            <person name="Payne S."/>
            <person name="Lipzen A."/>
            <person name="Martin J."/>
            <person name="Schackwitz W."/>
            <person name="Moriyama E."/>
            <person name="Blum P."/>
        </authorList>
    </citation>
    <scope>NUCLEOTIDE SEQUENCE [LARGE SCALE GENOMIC DNA]</scope>
    <source>
        <strain evidence="14">98/2 SULC</strain>
        <strain evidence="2">SARC-B</strain>
        <strain evidence="3">SARC-C</strain>
        <strain evidence="4 16">SULA</strain>
        <strain evidence="15">SULB</strain>
    </source>
</reference>
<evidence type="ECO:0000313" key="18">
    <source>
        <dbReference type="Proteomes" id="UP000267993"/>
    </source>
</evidence>
<sequence length="157" mass="17611">MRRRTILAISITILAIGLIDVLFTYLYSSLVVYSLRDNFSLAEEGAQSFPILVKQNDKIIIEGNSSKPIDIYIIGIVPQKVANNVSSFSISYVSPNTGELYIQFRSLPYSNLTTISFTIKVFNSWFSGIGYLSSAIILFVGLILLGYAVQLKERRRK</sequence>
<dbReference type="Proteomes" id="UP000594632">
    <property type="component" value="Chromosome"/>
</dbReference>
<evidence type="ECO:0000313" key="5">
    <source>
        <dbReference type="EMBL" id="AZF67385.1"/>
    </source>
</evidence>
<accession>A0A0E3JZZ4</accession>
<evidence type="ECO:0000313" key="2">
    <source>
        <dbReference type="EMBL" id="AKA72875.1"/>
    </source>
</evidence>
<dbReference type="EMBL" id="CP033239">
    <property type="protein sequence ID" value="AZF77856.1"/>
    <property type="molecule type" value="Genomic_DNA"/>
</dbReference>
<organism evidence="4 16">
    <name type="scientific">Saccharolobus solfataricus</name>
    <name type="common">Sulfolobus solfataricus</name>
    <dbReference type="NCBI Taxonomy" id="2287"/>
    <lineage>
        <taxon>Archaea</taxon>
        <taxon>Thermoproteota</taxon>
        <taxon>Thermoprotei</taxon>
        <taxon>Sulfolobales</taxon>
        <taxon>Sulfolobaceae</taxon>
        <taxon>Saccharolobus</taxon>
    </lineage>
</organism>
<evidence type="ECO:0000313" key="20">
    <source>
        <dbReference type="Proteomes" id="UP000273194"/>
    </source>
</evidence>
<evidence type="ECO:0000313" key="14">
    <source>
        <dbReference type="Proteomes" id="UP000033057"/>
    </source>
</evidence>
<evidence type="ECO:0000313" key="10">
    <source>
        <dbReference type="EMBL" id="AZF80462.1"/>
    </source>
</evidence>
<dbReference type="KEGG" id="ssoa:SULA_0467"/>
<dbReference type="Proteomes" id="UP000267993">
    <property type="component" value="Chromosome"/>
</dbReference>
<dbReference type="EMBL" id="LT549890">
    <property type="protein sequence ID" value="SAI86343.1"/>
    <property type="molecule type" value="Genomic_DNA"/>
</dbReference>
<dbReference type="Proteomes" id="UP000033106">
    <property type="component" value="Chromosome"/>
</dbReference>
<dbReference type="OMA" id="CITFEGC"/>
<dbReference type="Proteomes" id="UP000033085">
    <property type="component" value="Chromosome"/>
</dbReference>
<dbReference type="Proteomes" id="UP000273443">
    <property type="component" value="Chromosome"/>
</dbReference>
<keyword evidence="1" id="KW-0812">Transmembrane</keyword>
<dbReference type="EMBL" id="CP033241">
    <property type="protein sequence ID" value="AZF83070.1"/>
    <property type="molecule type" value="Genomic_DNA"/>
</dbReference>
<dbReference type="Proteomes" id="UP000278715">
    <property type="component" value="Chromosome"/>
</dbReference>
<evidence type="ECO:0000313" key="4">
    <source>
        <dbReference type="EMBL" id="AKA78267.1"/>
    </source>
</evidence>
<dbReference type="Proteomes" id="UP000273194">
    <property type="component" value="Chromosome"/>
</dbReference>
<dbReference type="Proteomes" id="UP000033057">
    <property type="component" value="Chromosome"/>
</dbReference>
<protein>
    <submittedName>
        <fullName evidence="4">Uncharacterized protein</fullName>
    </submittedName>
</protein>
<evidence type="ECO:0000313" key="17">
    <source>
        <dbReference type="Proteomes" id="UP000076770"/>
    </source>
</evidence>
<dbReference type="EMBL" id="CP011055">
    <property type="protein sequence ID" value="AKA72875.1"/>
    <property type="molecule type" value="Genomic_DNA"/>
</dbReference>
<evidence type="ECO:0000313" key="6">
    <source>
        <dbReference type="EMBL" id="AZF70005.1"/>
    </source>
</evidence>
<evidence type="ECO:0000313" key="15">
    <source>
        <dbReference type="Proteomes" id="UP000033085"/>
    </source>
</evidence>
<evidence type="ECO:0000313" key="25">
    <source>
        <dbReference type="Proteomes" id="UP000594632"/>
    </source>
</evidence>
<proteinExistence type="predicted"/>
<evidence type="ECO:0000313" key="3">
    <source>
        <dbReference type="EMBL" id="AKA75574.1"/>
    </source>
</evidence>
<dbReference type="EMBL" id="CP050869">
    <property type="protein sequence ID" value="QPG49872.1"/>
    <property type="molecule type" value="Genomic_DNA"/>
</dbReference>
<evidence type="ECO:0000256" key="1">
    <source>
        <dbReference type="SAM" id="Phobius"/>
    </source>
</evidence>
<dbReference type="EMBL" id="CP033237">
    <property type="protein sequence ID" value="AZF72625.1"/>
    <property type="molecule type" value="Genomic_DNA"/>
</dbReference>
<dbReference type="EMBL" id="CP033240">
    <property type="protein sequence ID" value="AZF80462.1"/>
    <property type="molecule type" value="Genomic_DNA"/>
</dbReference>
<evidence type="ECO:0000313" key="7">
    <source>
        <dbReference type="EMBL" id="AZF72625.1"/>
    </source>
</evidence>
<dbReference type="Proteomes" id="UP000269431">
    <property type="component" value="Chromosome"/>
</dbReference>
<dbReference type="Proteomes" id="UP000076770">
    <property type="component" value="Chromosome i"/>
</dbReference>
<feature type="transmembrane region" description="Helical" evidence="1">
    <location>
        <begin position="7"/>
        <end position="27"/>
    </location>
</feature>
<keyword evidence="1" id="KW-1133">Transmembrane helix</keyword>
<evidence type="ECO:0000313" key="9">
    <source>
        <dbReference type="EMBL" id="AZF77856.1"/>
    </source>
</evidence>
<reference evidence="18 19" key="4">
    <citation type="journal article" date="2018" name="Proc. Natl. Acad. Sci. U.S.A.">
        <title>Nonmutational mechanism of inheritance in the Archaeon Sulfolobus solfataricus.</title>
        <authorList>
            <person name="Payne S."/>
            <person name="McCarthy S."/>
            <person name="Johnson T."/>
            <person name="North E."/>
            <person name="Blum P."/>
        </authorList>
    </citation>
    <scope>NUCLEOTIDE SEQUENCE [LARGE SCALE GENOMIC DNA]</scope>
    <source>
        <strain evidence="6 18">SARC-H</strain>
        <strain evidence="7 22">SARC-I</strain>
        <strain evidence="9 23">SARC-N</strain>
        <strain evidence="10 24">SARC-O</strain>
        <strain evidence="11 19">SUL120</strain>
        <strain evidence="5 20">SULG</strain>
        <strain evidence="8 21">SULM</strain>
    </source>
</reference>
<dbReference type="KEGG" id="ssol:SULB_0469"/>
<dbReference type="Proteomes" id="UP000275843">
    <property type="component" value="Chromosome"/>
</dbReference>
<feature type="transmembrane region" description="Helical" evidence="1">
    <location>
        <begin position="129"/>
        <end position="149"/>
    </location>
</feature>
<dbReference type="EMBL" id="CP033235">
    <property type="protein sequence ID" value="AZF67385.1"/>
    <property type="molecule type" value="Genomic_DNA"/>
</dbReference>
<dbReference type="EMBL" id="CP011057">
    <property type="protein sequence ID" value="AKA78267.1"/>
    <property type="molecule type" value="Genomic_DNA"/>
</dbReference>
<evidence type="ECO:0000313" key="12">
    <source>
        <dbReference type="EMBL" id="QPG49872.1"/>
    </source>
</evidence>
<dbReference type="GeneID" id="1452703"/>
<evidence type="ECO:0000313" key="16">
    <source>
        <dbReference type="Proteomes" id="UP000033106"/>
    </source>
</evidence>
<evidence type="ECO:0000313" key="24">
    <source>
        <dbReference type="Proteomes" id="UP000282269"/>
    </source>
</evidence>
<dbReference type="PATRIC" id="fig|2287.6.peg.484"/>
<reference evidence="17" key="3">
    <citation type="submission" date="2016-04" db="EMBL/GenBank/DDBJ databases">
        <authorList>
            <person name="Shah S.A."/>
            <person name="Garrett R.A."/>
        </authorList>
    </citation>
    <scope>NUCLEOTIDE SEQUENCE [LARGE SCALE GENOMIC DNA]</scope>
    <source>
        <strain evidence="17">ATCC 35091 / DSM 1616 / JCM 8930 / NBRC 15331 / P1</strain>
    </source>
</reference>
<name>A0A0E3JZZ4_SACSO</name>
<reference evidence="4" key="5">
    <citation type="submission" date="2018-10" db="EMBL/GenBank/DDBJ databases">
        <authorList>
            <person name="McCarthy S."/>
            <person name="Gradnigo J."/>
            <person name="Johnson T."/>
            <person name="Payne S."/>
            <person name="Lipzen A."/>
            <person name="Schackwitz W."/>
            <person name="Martin J."/>
            <person name="Moriyama E."/>
            <person name="Blum P."/>
        </authorList>
    </citation>
    <scope>NUCLEOTIDE SEQUENCE</scope>
    <source>
        <strain evidence="2">SARC-B</strain>
        <strain evidence="3">SARC-C</strain>
        <strain evidence="4">SULA</strain>
    </source>
</reference>
<dbReference type="OrthoDB" id="42485at2157"/>
<gene>
    <name evidence="12" type="ORF">HFC64_08660</name>
    <name evidence="13" type="ORF">SSOP1_2789</name>
    <name evidence="4" type="ORF">SULA_0467</name>
    <name evidence="2" type="ORF">SULB_0469</name>
    <name evidence="3" type="ORF">SULC_0467</name>
    <name evidence="5" type="ORF">SULG_02385</name>
    <name evidence="6" type="ORF">SULH_02385</name>
    <name evidence="7" type="ORF">SULI_02385</name>
    <name evidence="8" type="ORF">SULM_02385</name>
    <name evidence="9" type="ORF">SULN_02385</name>
    <name evidence="10" type="ORF">SULO_02395</name>
    <name evidence="11" type="ORF">SULZ_02395</name>
</gene>
<dbReference type="Proteomes" id="UP000282269">
    <property type="component" value="Chromosome"/>
</dbReference>
<evidence type="ECO:0000313" key="21">
    <source>
        <dbReference type="Proteomes" id="UP000273443"/>
    </source>
</evidence>
<reference evidence="12 25" key="6">
    <citation type="journal article" date="2020" name="Nat. Commun.">
        <title>The structures of two archaeal type IV pili illuminate evolutionary relationships.</title>
        <authorList>
            <person name="Wang F."/>
            <person name="Baquero D.P."/>
            <person name="Su Z."/>
            <person name="Beltran L.C."/>
            <person name="Prangishvili D."/>
            <person name="Krupovic M."/>
            <person name="Egelman E.H."/>
        </authorList>
    </citation>
    <scope>NUCLEOTIDE SEQUENCE [LARGE SCALE GENOMIC DNA]</scope>
    <source>
        <strain evidence="12 25">POZ149</strain>
    </source>
</reference>
<evidence type="ECO:0000313" key="11">
    <source>
        <dbReference type="EMBL" id="AZF83070.1"/>
    </source>
</evidence>
<dbReference type="GeneID" id="44128394"/>
<evidence type="ECO:0000313" key="23">
    <source>
        <dbReference type="Proteomes" id="UP000278715"/>
    </source>
</evidence>
<evidence type="ECO:0000313" key="19">
    <source>
        <dbReference type="Proteomes" id="UP000269431"/>
    </source>
</evidence>
<keyword evidence="1" id="KW-0472">Membrane</keyword>
<evidence type="ECO:0000313" key="22">
    <source>
        <dbReference type="Proteomes" id="UP000275843"/>
    </source>
</evidence>
<dbReference type="KEGG" id="ssof:SULC_0467"/>
<dbReference type="EMBL" id="CP033238">
    <property type="protein sequence ID" value="AZF75247.1"/>
    <property type="molecule type" value="Genomic_DNA"/>
</dbReference>
<reference evidence="13" key="2">
    <citation type="submission" date="2016-04" db="EMBL/GenBank/DDBJ databases">
        <authorList>
            <person name="Evans L.H."/>
            <person name="Alamgir A."/>
            <person name="Owens N."/>
            <person name="Weber N.D."/>
            <person name="Virtaneva K."/>
            <person name="Barbian K."/>
            <person name="Babar A."/>
            <person name="Rosenke K."/>
        </authorList>
    </citation>
    <scope>NUCLEOTIDE SEQUENCE</scope>
    <source>
        <strain evidence="13">P1</strain>
    </source>
</reference>
<dbReference type="RefSeq" id="WP_009988583.1">
    <property type="nucleotide sequence ID" value="NZ_CP011055.2"/>
</dbReference>
<dbReference type="EMBL" id="CP011056">
    <property type="protein sequence ID" value="AKA75574.1"/>
    <property type="molecule type" value="Genomic_DNA"/>
</dbReference>
<evidence type="ECO:0000313" key="13">
    <source>
        <dbReference type="EMBL" id="SAI86343.1"/>
    </source>
</evidence>
<dbReference type="EMBL" id="CP033236">
    <property type="protein sequence ID" value="AZF70005.1"/>
    <property type="molecule type" value="Genomic_DNA"/>
</dbReference>
<evidence type="ECO:0000313" key="8">
    <source>
        <dbReference type="EMBL" id="AZF75247.1"/>
    </source>
</evidence>
<dbReference type="AlphaFoldDB" id="A0A0E3JZZ4"/>